<dbReference type="PROSITE" id="PS00211">
    <property type="entry name" value="ABC_TRANSPORTER_1"/>
    <property type="match status" value="1"/>
</dbReference>
<dbReference type="SMART" id="SM00382">
    <property type="entry name" value="AAA"/>
    <property type="match status" value="1"/>
</dbReference>
<evidence type="ECO:0000256" key="1">
    <source>
        <dbReference type="ARBA" id="ARBA00005417"/>
    </source>
</evidence>
<dbReference type="InterPro" id="IPR017871">
    <property type="entry name" value="ABC_transporter-like_CS"/>
</dbReference>
<gene>
    <name evidence="6" type="ORF">V8Q02_31805</name>
</gene>
<sequence length="246" mass="26912">MIAIRIEALNKTLADKEREFRLAVPFFSIAGGERKAIVGSTGSGKTTVMDILAMVTEPDDCRRFELDDGEELIDLATIAERHSALARLRAACFGYITQQSPLFPFLTVAENVAVQQKVSHRPDRAYAEQLAGMLGIDMLLNARPAELSVGQRQRAAIARALSHRPCVVLCDEPTGALDPVTARQAITTILWAAGQTGAAVVMITHDWELASEFKFEFHVIETKRREGSATINVLRPLDASAREVGL</sequence>
<dbReference type="Pfam" id="PF00005">
    <property type="entry name" value="ABC_tran"/>
    <property type="match status" value="1"/>
</dbReference>
<protein>
    <submittedName>
        <fullName evidence="6">ATP-binding cassette domain-containing protein</fullName>
    </submittedName>
</protein>
<comment type="similarity">
    <text evidence="1">Belongs to the ABC transporter superfamily.</text>
</comment>
<dbReference type="PANTHER" id="PTHR24220:SF689">
    <property type="entry name" value="LIPOPROTEIN-RELEASING SYSTEM ATP-BINDING PROTEIN LOLD"/>
    <property type="match status" value="1"/>
</dbReference>
<proteinExistence type="inferred from homology"/>
<dbReference type="InterPro" id="IPR015854">
    <property type="entry name" value="ABC_transpr_LolD-like"/>
</dbReference>
<keyword evidence="7" id="KW-1185">Reference proteome</keyword>
<accession>A0ABU8CX40</accession>
<evidence type="ECO:0000259" key="5">
    <source>
        <dbReference type="PROSITE" id="PS50893"/>
    </source>
</evidence>
<reference evidence="6 7" key="1">
    <citation type="submission" date="2024-01" db="EMBL/GenBank/DDBJ databases">
        <title>Draft genome sequences of three bacterial strains isolated from Acacia saligna represent a potential new species within the genus Rhizobium.</title>
        <authorList>
            <person name="Tambong J.T."/>
            <person name="Mnasri B."/>
        </authorList>
    </citation>
    <scope>NUCLEOTIDE SEQUENCE [LARGE SCALE GENOMIC DNA]</scope>
    <source>
        <strain evidence="6 7">1AS12I</strain>
    </source>
</reference>
<keyword evidence="4" id="KW-1278">Translocase</keyword>
<dbReference type="InterPro" id="IPR003593">
    <property type="entry name" value="AAA+_ATPase"/>
</dbReference>
<evidence type="ECO:0000313" key="7">
    <source>
        <dbReference type="Proteomes" id="UP001531129"/>
    </source>
</evidence>
<feature type="domain" description="ABC transporter" evidence="5">
    <location>
        <begin position="4"/>
        <end position="246"/>
    </location>
</feature>
<dbReference type="GO" id="GO:0005524">
    <property type="term" value="F:ATP binding"/>
    <property type="evidence" value="ECO:0007669"/>
    <property type="project" value="UniProtKB-KW"/>
</dbReference>
<keyword evidence="2" id="KW-0547">Nucleotide-binding</keyword>
<dbReference type="InterPro" id="IPR003439">
    <property type="entry name" value="ABC_transporter-like_ATP-bd"/>
</dbReference>
<organism evidence="6 7">
    <name type="scientific">Rhizobium aouanii</name>
    <dbReference type="NCBI Taxonomy" id="3118145"/>
    <lineage>
        <taxon>Bacteria</taxon>
        <taxon>Pseudomonadati</taxon>
        <taxon>Pseudomonadota</taxon>
        <taxon>Alphaproteobacteria</taxon>
        <taxon>Hyphomicrobiales</taxon>
        <taxon>Rhizobiaceae</taxon>
        <taxon>Rhizobium/Agrobacterium group</taxon>
        <taxon>Rhizobium</taxon>
    </lineage>
</organism>
<dbReference type="PROSITE" id="PS50893">
    <property type="entry name" value="ABC_TRANSPORTER_2"/>
    <property type="match status" value="1"/>
</dbReference>
<name>A0ABU8CX40_9HYPH</name>
<dbReference type="Gene3D" id="3.40.50.300">
    <property type="entry name" value="P-loop containing nucleotide triphosphate hydrolases"/>
    <property type="match status" value="1"/>
</dbReference>
<comment type="caution">
    <text evidence="6">The sequence shown here is derived from an EMBL/GenBank/DDBJ whole genome shotgun (WGS) entry which is preliminary data.</text>
</comment>
<keyword evidence="3 6" id="KW-0067">ATP-binding</keyword>
<dbReference type="InterPro" id="IPR027417">
    <property type="entry name" value="P-loop_NTPase"/>
</dbReference>
<dbReference type="RefSeq" id="WP_264399552.1">
    <property type="nucleotide sequence ID" value="NZ_JBAMYB010000024.1"/>
</dbReference>
<dbReference type="PANTHER" id="PTHR24220">
    <property type="entry name" value="IMPORT ATP-BINDING PROTEIN"/>
    <property type="match status" value="1"/>
</dbReference>
<evidence type="ECO:0000256" key="3">
    <source>
        <dbReference type="ARBA" id="ARBA00022840"/>
    </source>
</evidence>
<dbReference type="SUPFAM" id="SSF52540">
    <property type="entry name" value="P-loop containing nucleoside triphosphate hydrolases"/>
    <property type="match status" value="1"/>
</dbReference>
<dbReference type="Proteomes" id="UP001531129">
    <property type="component" value="Unassembled WGS sequence"/>
</dbReference>
<evidence type="ECO:0000256" key="2">
    <source>
        <dbReference type="ARBA" id="ARBA00022741"/>
    </source>
</evidence>
<evidence type="ECO:0000256" key="4">
    <source>
        <dbReference type="ARBA" id="ARBA00022967"/>
    </source>
</evidence>
<evidence type="ECO:0000313" key="6">
    <source>
        <dbReference type="EMBL" id="MEI1252549.1"/>
    </source>
</evidence>
<dbReference type="EMBL" id="JBAMYC010000026">
    <property type="protein sequence ID" value="MEI1252549.1"/>
    <property type="molecule type" value="Genomic_DNA"/>
</dbReference>